<reference evidence="1 2" key="1">
    <citation type="journal article" date="2019" name="Commun. Biol.">
        <title>The bagworm genome reveals a unique fibroin gene that provides high tensile strength.</title>
        <authorList>
            <person name="Kono N."/>
            <person name="Nakamura H."/>
            <person name="Ohtoshi R."/>
            <person name="Tomita M."/>
            <person name="Numata K."/>
            <person name="Arakawa K."/>
        </authorList>
    </citation>
    <scope>NUCLEOTIDE SEQUENCE [LARGE SCALE GENOMIC DNA]</scope>
</reference>
<dbReference type="OrthoDB" id="426210at2759"/>
<organism evidence="1 2">
    <name type="scientific">Eumeta variegata</name>
    <name type="common">Bagworm moth</name>
    <name type="synonym">Eumeta japonica</name>
    <dbReference type="NCBI Taxonomy" id="151549"/>
    <lineage>
        <taxon>Eukaryota</taxon>
        <taxon>Metazoa</taxon>
        <taxon>Ecdysozoa</taxon>
        <taxon>Arthropoda</taxon>
        <taxon>Hexapoda</taxon>
        <taxon>Insecta</taxon>
        <taxon>Pterygota</taxon>
        <taxon>Neoptera</taxon>
        <taxon>Endopterygota</taxon>
        <taxon>Lepidoptera</taxon>
        <taxon>Glossata</taxon>
        <taxon>Ditrysia</taxon>
        <taxon>Tineoidea</taxon>
        <taxon>Psychidae</taxon>
        <taxon>Oiketicinae</taxon>
        <taxon>Eumeta</taxon>
    </lineage>
</organism>
<proteinExistence type="predicted"/>
<gene>
    <name evidence="1" type="ORF">EVAR_89821_1</name>
</gene>
<evidence type="ECO:0000313" key="2">
    <source>
        <dbReference type="Proteomes" id="UP000299102"/>
    </source>
</evidence>
<dbReference type="EMBL" id="BGZK01001236">
    <property type="protein sequence ID" value="GBP75119.1"/>
    <property type="molecule type" value="Genomic_DNA"/>
</dbReference>
<evidence type="ECO:0000313" key="1">
    <source>
        <dbReference type="EMBL" id="GBP75119.1"/>
    </source>
</evidence>
<name>A0A4C1YKF9_EUMVA</name>
<comment type="caution">
    <text evidence="1">The sequence shown here is derived from an EMBL/GenBank/DDBJ whole genome shotgun (WGS) entry which is preliminary data.</text>
</comment>
<sequence length="207" mass="23489">MHLRCDPVGLSYRPLLENYHILNLSSIRLQLDAVMYDLCHNKYDCPALICMLCYRVPYRAQQREVRPHQLFAVDRCRTVAGTRSPMRRLVEAYNKHFKAIENVALAIARNSADSTGNTTLSRRAVSAVTFPIVNKVSGGPFLSPFPLLPVYRSHSPPSNNFSSPYILFLYKTPAMRCSPVLEVRVYEGDGDHLLFGRSHARLPLDLL</sequence>
<dbReference type="AlphaFoldDB" id="A0A4C1YKF9"/>
<protein>
    <submittedName>
        <fullName evidence="1">Uncharacterized protein</fullName>
    </submittedName>
</protein>
<keyword evidence="2" id="KW-1185">Reference proteome</keyword>
<dbReference type="Proteomes" id="UP000299102">
    <property type="component" value="Unassembled WGS sequence"/>
</dbReference>
<accession>A0A4C1YKF9</accession>